<evidence type="ECO:0000313" key="10">
    <source>
        <dbReference type="EMBL" id="PNI04795.1"/>
    </source>
</evidence>
<dbReference type="SUPFAM" id="SSF52833">
    <property type="entry name" value="Thioredoxin-like"/>
    <property type="match status" value="1"/>
</dbReference>
<dbReference type="InterPro" id="IPR033954">
    <property type="entry name" value="DiS-bond_Isoase_DsbC/G"/>
</dbReference>
<feature type="chain" id="PRO_5014209745" description="Thiol:disulfide interchange protein" evidence="7">
    <location>
        <begin position="27"/>
        <end position="251"/>
    </location>
</feature>
<dbReference type="InterPro" id="IPR051470">
    <property type="entry name" value="Thiol:disulfide_interchange"/>
</dbReference>
<dbReference type="GO" id="GO:0016853">
    <property type="term" value="F:isomerase activity"/>
    <property type="evidence" value="ECO:0007669"/>
    <property type="project" value="UniProtKB-KW"/>
</dbReference>
<keyword evidence="10" id="KW-0413">Isomerase</keyword>
<dbReference type="AlphaFoldDB" id="A0A2J8I2P4"/>
<protein>
    <recommendedName>
        <fullName evidence="7">Thiol:disulfide interchange protein</fullName>
    </recommendedName>
</protein>
<keyword evidence="5" id="KW-1015">Disulfide bond</keyword>
<dbReference type="InterPro" id="IPR012336">
    <property type="entry name" value="Thioredoxin-like_fold"/>
</dbReference>
<reference evidence="10 11" key="1">
    <citation type="submission" date="2018-01" db="EMBL/GenBank/DDBJ databases">
        <title>Draft genome sequences of six Vibrio diazotrophicus strains isolated from deep-sea sediments of the Baltic Sea.</title>
        <authorList>
            <person name="Castillo D."/>
            <person name="Vandieken V."/>
            <person name="Chiang O."/>
            <person name="Middelboe M."/>
        </authorList>
    </citation>
    <scope>NUCLEOTIDE SEQUENCE [LARGE SCALE GENOMIC DNA]</scope>
    <source>
        <strain evidence="10 11">60.27F</strain>
    </source>
</reference>
<feature type="domain" description="Disulphide bond isomerase DsbC/G N-terminal" evidence="8">
    <location>
        <begin position="32"/>
        <end position="86"/>
    </location>
</feature>
<comment type="similarity">
    <text evidence="2 7">Belongs to the thioredoxin family. DsbC subfamily.</text>
</comment>
<dbReference type="Proteomes" id="UP000236449">
    <property type="component" value="Unassembled WGS sequence"/>
</dbReference>
<dbReference type="Pfam" id="PF10411">
    <property type="entry name" value="DsbC_N"/>
    <property type="match status" value="1"/>
</dbReference>
<dbReference type="SUPFAM" id="SSF54423">
    <property type="entry name" value="DsbC/DsbG N-terminal domain-like"/>
    <property type="match status" value="1"/>
</dbReference>
<evidence type="ECO:0000259" key="9">
    <source>
        <dbReference type="Pfam" id="PF13098"/>
    </source>
</evidence>
<dbReference type="InterPro" id="IPR017937">
    <property type="entry name" value="Thioredoxin_CS"/>
</dbReference>
<dbReference type="CDD" id="cd03020">
    <property type="entry name" value="DsbA_DsbC_DsbG"/>
    <property type="match status" value="1"/>
</dbReference>
<comment type="caution">
    <text evidence="10">The sequence shown here is derived from an EMBL/GenBank/DDBJ whole genome shotgun (WGS) entry which is preliminary data.</text>
</comment>
<proteinExistence type="inferred from homology"/>
<comment type="subcellular location">
    <subcellularLocation>
        <location evidence="1 7">Periplasm</location>
    </subcellularLocation>
</comment>
<evidence type="ECO:0000259" key="8">
    <source>
        <dbReference type="Pfam" id="PF10411"/>
    </source>
</evidence>
<dbReference type="InterPro" id="IPR018950">
    <property type="entry name" value="DiS-bond_isomerase_DsbC/G_N"/>
</dbReference>
<dbReference type="Pfam" id="PF13098">
    <property type="entry name" value="Thioredoxin_2"/>
    <property type="match status" value="1"/>
</dbReference>
<evidence type="ECO:0000256" key="6">
    <source>
        <dbReference type="ARBA" id="ARBA00023284"/>
    </source>
</evidence>
<dbReference type="RefSeq" id="WP_102966200.1">
    <property type="nucleotide sequence ID" value="NZ_JAPWHJ010000014.1"/>
</dbReference>
<gene>
    <name evidence="10" type="ORF">C1N32_10675</name>
</gene>
<evidence type="ECO:0000256" key="1">
    <source>
        <dbReference type="ARBA" id="ARBA00004418"/>
    </source>
</evidence>
<dbReference type="Gene3D" id="3.10.450.70">
    <property type="entry name" value="Disulphide bond isomerase, DsbC/G, N-terminal"/>
    <property type="match status" value="1"/>
</dbReference>
<evidence type="ECO:0000256" key="7">
    <source>
        <dbReference type="RuleBase" id="RU364038"/>
    </source>
</evidence>
<evidence type="ECO:0000256" key="3">
    <source>
        <dbReference type="ARBA" id="ARBA00022729"/>
    </source>
</evidence>
<dbReference type="Gene3D" id="3.40.30.10">
    <property type="entry name" value="Glutaredoxin"/>
    <property type="match status" value="1"/>
</dbReference>
<evidence type="ECO:0000256" key="5">
    <source>
        <dbReference type="ARBA" id="ARBA00023157"/>
    </source>
</evidence>
<feature type="domain" description="Thioredoxin-like fold" evidence="9">
    <location>
        <begin position="118"/>
        <end position="248"/>
    </location>
</feature>
<comment type="function">
    <text evidence="7">Required for disulfide bond formation in some periplasmic proteins. Acts by transferring its disulfide bond to other proteins and is reduced in the process.</text>
</comment>
<keyword evidence="3 7" id="KW-0732">Signal</keyword>
<dbReference type="InterPro" id="IPR036249">
    <property type="entry name" value="Thioredoxin-like_sf"/>
</dbReference>
<keyword evidence="6 7" id="KW-0676">Redox-active center</keyword>
<name>A0A2J8I2P4_VIBDI</name>
<feature type="signal peptide" evidence="7">
    <location>
        <begin position="1"/>
        <end position="26"/>
    </location>
</feature>
<evidence type="ECO:0000256" key="2">
    <source>
        <dbReference type="ARBA" id="ARBA00009813"/>
    </source>
</evidence>
<dbReference type="PANTHER" id="PTHR35272:SF3">
    <property type="entry name" value="THIOL:DISULFIDE INTERCHANGE PROTEIN DSBC"/>
    <property type="match status" value="1"/>
</dbReference>
<dbReference type="PROSITE" id="PS00194">
    <property type="entry name" value="THIOREDOXIN_1"/>
    <property type="match status" value="1"/>
</dbReference>
<dbReference type="InterPro" id="IPR009094">
    <property type="entry name" value="DiS-bond_isomerase_DsbC/G_N_sf"/>
</dbReference>
<keyword evidence="4 7" id="KW-0574">Periplasm</keyword>
<dbReference type="EMBL" id="POSK01000006">
    <property type="protein sequence ID" value="PNI04795.1"/>
    <property type="molecule type" value="Genomic_DNA"/>
</dbReference>
<accession>A0A2J8I2P4</accession>
<evidence type="ECO:0000256" key="4">
    <source>
        <dbReference type="ARBA" id="ARBA00022764"/>
    </source>
</evidence>
<evidence type="ECO:0000313" key="11">
    <source>
        <dbReference type="Proteomes" id="UP000236449"/>
    </source>
</evidence>
<organism evidence="10 11">
    <name type="scientific">Vibrio diazotrophicus</name>
    <dbReference type="NCBI Taxonomy" id="685"/>
    <lineage>
        <taxon>Bacteria</taxon>
        <taxon>Pseudomonadati</taxon>
        <taxon>Pseudomonadota</taxon>
        <taxon>Gammaproteobacteria</taxon>
        <taxon>Vibrionales</taxon>
        <taxon>Vibrionaceae</taxon>
        <taxon>Vibrio</taxon>
    </lineage>
</organism>
<dbReference type="PANTHER" id="PTHR35272">
    <property type="entry name" value="THIOL:DISULFIDE INTERCHANGE PROTEIN DSBC-RELATED"/>
    <property type="match status" value="1"/>
</dbReference>
<dbReference type="GO" id="GO:0042597">
    <property type="term" value="C:periplasmic space"/>
    <property type="evidence" value="ECO:0007669"/>
    <property type="project" value="UniProtKB-SubCell"/>
</dbReference>
<dbReference type="OrthoDB" id="12976at2"/>
<dbReference type="NCBIfam" id="NF008129">
    <property type="entry name" value="PRK10877.1"/>
    <property type="match status" value="1"/>
</dbReference>
<sequence length="251" mass="27361">MSVLRLLTLSLLPLFALAGFSTGSSAATDIDKEAFISKFEKLGMPVIDVVPSSIDGLVEVNTEGGVLFASPDAKYLIAGTLYELGEDGSYVDVMAKRQAPINAEKIAQFRDSMIEYKADNEKYAVTVFTDITCGYCVRLHQEMKEYNKRGITVRYLAFPRQGPSGQVADNMAKIWCASDPASAMHNAKVTREPAEVAQGKNLAQCKQTITDHYQLGRQLGISGTPAIFLPSGDMVGGYLPPAQLEQRLQQQ</sequence>